<protein>
    <submittedName>
        <fullName evidence="1">Uncharacterized protein</fullName>
    </submittedName>
</protein>
<organism evidence="1 2">
    <name type="scientific">Pleurodeles waltl</name>
    <name type="common">Iberian ribbed newt</name>
    <dbReference type="NCBI Taxonomy" id="8319"/>
    <lineage>
        <taxon>Eukaryota</taxon>
        <taxon>Metazoa</taxon>
        <taxon>Chordata</taxon>
        <taxon>Craniata</taxon>
        <taxon>Vertebrata</taxon>
        <taxon>Euteleostomi</taxon>
        <taxon>Amphibia</taxon>
        <taxon>Batrachia</taxon>
        <taxon>Caudata</taxon>
        <taxon>Salamandroidea</taxon>
        <taxon>Salamandridae</taxon>
        <taxon>Pleurodelinae</taxon>
        <taxon>Pleurodeles</taxon>
    </lineage>
</organism>
<comment type="caution">
    <text evidence="1">The sequence shown here is derived from an EMBL/GenBank/DDBJ whole genome shotgun (WGS) entry which is preliminary data.</text>
</comment>
<gene>
    <name evidence="1" type="ORF">NDU88_011546</name>
</gene>
<proteinExistence type="predicted"/>
<dbReference type="EMBL" id="JANPWB010000010">
    <property type="protein sequence ID" value="KAJ1145255.1"/>
    <property type="molecule type" value="Genomic_DNA"/>
</dbReference>
<name>A0AAV7R1B4_PLEWA</name>
<sequence>MERLCASRQRFTVTSPWVCISRSEHAAVLLSALRARLAVGVLATGAFAHKVRNVGLGCASARLTQALAGQSGSALNSANRCPVGSFSDVFRVA</sequence>
<dbReference type="AlphaFoldDB" id="A0AAV7R1B4"/>
<evidence type="ECO:0000313" key="1">
    <source>
        <dbReference type="EMBL" id="KAJ1145255.1"/>
    </source>
</evidence>
<keyword evidence="2" id="KW-1185">Reference proteome</keyword>
<dbReference type="Proteomes" id="UP001066276">
    <property type="component" value="Chromosome 6"/>
</dbReference>
<evidence type="ECO:0000313" key="2">
    <source>
        <dbReference type="Proteomes" id="UP001066276"/>
    </source>
</evidence>
<accession>A0AAV7R1B4</accession>
<reference evidence="1" key="1">
    <citation type="journal article" date="2022" name="bioRxiv">
        <title>Sequencing and chromosome-scale assembly of the giantPleurodeles waltlgenome.</title>
        <authorList>
            <person name="Brown T."/>
            <person name="Elewa A."/>
            <person name="Iarovenko S."/>
            <person name="Subramanian E."/>
            <person name="Araus A.J."/>
            <person name="Petzold A."/>
            <person name="Susuki M."/>
            <person name="Suzuki K.-i.T."/>
            <person name="Hayashi T."/>
            <person name="Toyoda A."/>
            <person name="Oliveira C."/>
            <person name="Osipova E."/>
            <person name="Leigh N.D."/>
            <person name="Simon A."/>
            <person name="Yun M.H."/>
        </authorList>
    </citation>
    <scope>NUCLEOTIDE SEQUENCE</scope>
    <source>
        <strain evidence="1">20211129_DDA</strain>
        <tissue evidence="1">Liver</tissue>
    </source>
</reference>